<name>A0A0R3PJX2_ANGCS</name>
<dbReference type="Proteomes" id="UP000267027">
    <property type="component" value="Unassembled WGS sequence"/>
</dbReference>
<organism evidence="5">
    <name type="scientific">Angiostrongylus costaricensis</name>
    <name type="common">Nematode worm</name>
    <dbReference type="NCBI Taxonomy" id="334426"/>
    <lineage>
        <taxon>Eukaryota</taxon>
        <taxon>Metazoa</taxon>
        <taxon>Ecdysozoa</taxon>
        <taxon>Nematoda</taxon>
        <taxon>Chromadorea</taxon>
        <taxon>Rhabditida</taxon>
        <taxon>Rhabditina</taxon>
        <taxon>Rhabditomorpha</taxon>
        <taxon>Strongyloidea</taxon>
        <taxon>Metastrongylidae</taxon>
        <taxon>Angiostrongylus</taxon>
    </lineage>
</organism>
<feature type="region of interest" description="Disordered" evidence="1">
    <location>
        <begin position="82"/>
        <end position="124"/>
    </location>
</feature>
<keyword evidence="2" id="KW-0472">Membrane</keyword>
<dbReference type="AlphaFoldDB" id="A0A0R3PJX2"/>
<keyword evidence="2" id="KW-1133">Transmembrane helix</keyword>
<sequence length="124" mass="13804">MDGPHRCTCSRGRSDGQADRNGQTYATRRTRPRRPSGGNLSAAAARPRRGRERFAAARVPLIVIIYPSLFCALCAVRARHALSPQRTSSIARHMSDRQHSLVGRQPSRRSRPEESTPQTFPGKQ</sequence>
<evidence type="ECO:0000256" key="1">
    <source>
        <dbReference type="SAM" id="MobiDB-lite"/>
    </source>
</evidence>
<evidence type="ECO:0000313" key="3">
    <source>
        <dbReference type="EMBL" id="VDM56395.1"/>
    </source>
</evidence>
<feature type="region of interest" description="Disordered" evidence="1">
    <location>
        <begin position="1"/>
        <end position="51"/>
    </location>
</feature>
<evidence type="ECO:0000256" key="2">
    <source>
        <dbReference type="SAM" id="Phobius"/>
    </source>
</evidence>
<reference evidence="3 4" key="2">
    <citation type="submission" date="2018-11" db="EMBL/GenBank/DDBJ databases">
        <authorList>
            <consortium name="Pathogen Informatics"/>
        </authorList>
    </citation>
    <scope>NUCLEOTIDE SEQUENCE [LARGE SCALE GENOMIC DNA]</scope>
    <source>
        <strain evidence="3 4">Costa Rica</strain>
    </source>
</reference>
<dbReference type="EMBL" id="UYYA01003831">
    <property type="protein sequence ID" value="VDM56395.1"/>
    <property type="molecule type" value="Genomic_DNA"/>
</dbReference>
<proteinExistence type="predicted"/>
<keyword evidence="2" id="KW-0812">Transmembrane</keyword>
<keyword evidence="4" id="KW-1185">Reference proteome</keyword>
<accession>A0A0R3PJX2</accession>
<evidence type="ECO:0000313" key="5">
    <source>
        <dbReference type="WBParaSite" id="ACOC_0000480901-mRNA-1"/>
    </source>
</evidence>
<dbReference type="WBParaSite" id="ACOC_0000480901-mRNA-1">
    <property type="protein sequence ID" value="ACOC_0000480901-mRNA-1"/>
    <property type="gene ID" value="ACOC_0000480901"/>
</dbReference>
<reference evidence="5" key="1">
    <citation type="submission" date="2017-02" db="UniProtKB">
        <authorList>
            <consortium name="WormBaseParasite"/>
        </authorList>
    </citation>
    <scope>IDENTIFICATION</scope>
</reference>
<protein>
    <submittedName>
        <fullName evidence="3 5">Uncharacterized protein</fullName>
    </submittedName>
</protein>
<evidence type="ECO:0000313" key="4">
    <source>
        <dbReference type="Proteomes" id="UP000267027"/>
    </source>
</evidence>
<feature type="transmembrane region" description="Helical" evidence="2">
    <location>
        <begin position="55"/>
        <end position="76"/>
    </location>
</feature>
<gene>
    <name evidence="3" type="ORF">ACOC_LOCUS4810</name>
</gene>